<dbReference type="GO" id="GO:0004519">
    <property type="term" value="F:endonuclease activity"/>
    <property type="evidence" value="ECO:0007669"/>
    <property type="project" value="UniProtKB-KW"/>
</dbReference>
<keyword evidence="5" id="KW-0540">Nuclease</keyword>
<dbReference type="RefSeq" id="WP_344643372.1">
    <property type="nucleotide sequence ID" value="NZ_BAAASS010000004.1"/>
</dbReference>
<dbReference type="GO" id="GO:0016787">
    <property type="term" value="F:hydrolase activity"/>
    <property type="evidence" value="ECO:0007669"/>
    <property type="project" value="UniProtKB-KW"/>
</dbReference>
<comment type="caution">
    <text evidence="5">The sequence shown here is derived from an EMBL/GenBank/DDBJ whole genome shotgun (WGS) entry which is preliminary data.</text>
</comment>
<evidence type="ECO:0000256" key="2">
    <source>
        <dbReference type="ARBA" id="ARBA00022747"/>
    </source>
</evidence>
<dbReference type="InterPro" id="IPR044946">
    <property type="entry name" value="Restrct_endonuc_typeI_TRD_sf"/>
</dbReference>
<keyword evidence="5" id="KW-0255">Endonuclease</keyword>
<dbReference type="CDD" id="cd16961">
    <property type="entry name" value="RMtype1_S_TRD-CR_like"/>
    <property type="match status" value="1"/>
</dbReference>
<accession>A0ABW0D5X0</accession>
<dbReference type="Gene3D" id="3.90.220.20">
    <property type="entry name" value="DNA methylase specificity domains"/>
    <property type="match status" value="2"/>
</dbReference>
<keyword evidence="5" id="KW-0378">Hydrolase</keyword>
<dbReference type="PANTHER" id="PTHR30408">
    <property type="entry name" value="TYPE-1 RESTRICTION ENZYME ECOKI SPECIFICITY PROTEIN"/>
    <property type="match status" value="1"/>
</dbReference>
<feature type="domain" description="Type I restriction modification DNA specificity" evidence="4">
    <location>
        <begin position="36"/>
        <end position="172"/>
    </location>
</feature>
<sequence length="380" mass="42642">MTLRGTLEIGDGYRAKNSELGGDGPIFMRAGRLTQNGWDWDGAERFHAELTAKVKPKMAKPGDTVITTKGNSTGRTGYVPKDSPDFVYSPHLSYWRSTNPDEIDSRYLRYWALSSEFHSQLKAMAHGTDMAPYLSLSDQKRIEITLPAIEQQRDISDILGALDDKIATNERIVTTTQLLIQARYLQAINKESNPKPLGDLVEFHNRKRVPLSSRQRAEIPGPYPYYGAAGVVDYIRDFIFSGPHLLVGEDGSVITAERKPVTQYVWGDFWVNNHAHVLTGREISTELLTVALQFTDVAALVTGAVQPKLNMRNLMRLEVPLPTEKQTATLDKEFCEATALIRRRSDESRTLADLRDTLLPQLMSGKLRVRDAEKIVEDAV</sequence>
<dbReference type="Proteomes" id="UP001596156">
    <property type="component" value="Unassembled WGS sequence"/>
</dbReference>
<feature type="domain" description="Type I restriction modification DNA specificity" evidence="4">
    <location>
        <begin position="190"/>
        <end position="327"/>
    </location>
</feature>
<dbReference type="EMBL" id="JBHSKL010000011">
    <property type="protein sequence ID" value="MFC5224822.1"/>
    <property type="molecule type" value="Genomic_DNA"/>
</dbReference>
<name>A0ABW0D5X0_STRFI</name>
<dbReference type="PANTHER" id="PTHR30408:SF13">
    <property type="entry name" value="TYPE I RESTRICTION ENZYME HINDI SPECIFICITY SUBUNIT"/>
    <property type="match status" value="1"/>
</dbReference>
<gene>
    <name evidence="5" type="ORF">ACFPN6_09445</name>
</gene>
<keyword evidence="6" id="KW-1185">Reference proteome</keyword>
<dbReference type="Pfam" id="PF01420">
    <property type="entry name" value="Methylase_S"/>
    <property type="match status" value="2"/>
</dbReference>
<evidence type="ECO:0000256" key="1">
    <source>
        <dbReference type="ARBA" id="ARBA00010923"/>
    </source>
</evidence>
<dbReference type="SUPFAM" id="SSF116734">
    <property type="entry name" value="DNA methylase specificity domain"/>
    <property type="match status" value="2"/>
</dbReference>
<dbReference type="InterPro" id="IPR000055">
    <property type="entry name" value="Restrct_endonuc_typeI_TRD"/>
</dbReference>
<keyword evidence="2" id="KW-0680">Restriction system</keyword>
<evidence type="ECO:0000256" key="3">
    <source>
        <dbReference type="ARBA" id="ARBA00023125"/>
    </source>
</evidence>
<comment type="similarity">
    <text evidence="1">Belongs to the type-I restriction system S methylase family.</text>
</comment>
<evidence type="ECO:0000259" key="4">
    <source>
        <dbReference type="Pfam" id="PF01420"/>
    </source>
</evidence>
<reference evidence="6" key="1">
    <citation type="journal article" date="2019" name="Int. J. Syst. Evol. Microbiol.">
        <title>The Global Catalogue of Microorganisms (GCM) 10K type strain sequencing project: providing services to taxonomists for standard genome sequencing and annotation.</title>
        <authorList>
            <consortium name="The Broad Institute Genomics Platform"/>
            <consortium name="The Broad Institute Genome Sequencing Center for Infectious Disease"/>
            <person name="Wu L."/>
            <person name="Ma J."/>
        </authorList>
    </citation>
    <scope>NUCLEOTIDE SEQUENCE [LARGE SCALE GENOMIC DNA]</scope>
    <source>
        <strain evidence="6">CCM 8479</strain>
    </source>
</reference>
<evidence type="ECO:0000313" key="6">
    <source>
        <dbReference type="Proteomes" id="UP001596156"/>
    </source>
</evidence>
<proteinExistence type="inferred from homology"/>
<dbReference type="InterPro" id="IPR052021">
    <property type="entry name" value="Type-I_RS_S_subunit"/>
</dbReference>
<dbReference type="EC" id="3.1.21.-" evidence="5"/>
<dbReference type="CDD" id="cd17262">
    <property type="entry name" value="RMtype1_S_Aco12261I-TRD2-CR2"/>
    <property type="match status" value="1"/>
</dbReference>
<keyword evidence="3" id="KW-0238">DNA-binding</keyword>
<protein>
    <submittedName>
        <fullName evidence="5">Restriction endonuclease subunit S</fullName>
        <ecNumber evidence="5">3.1.21.-</ecNumber>
    </submittedName>
</protein>
<organism evidence="5 6">
    <name type="scientific">Streptomyces fimbriatus</name>
    <dbReference type="NCBI Taxonomy" id="68197"/>
    <lineage>
        <taxon>Bacteria</taxon>
        <taxon>Bacillati</taxon>
        <taxon>Actinomycetota</taxon>
        <taxon>Actinomycetes</taxon>
        <taxon>Kitasatosporales</taxon>
        <taxon>Streptomycetaceae</taxon>
        <taxon>Streptomyces</taxon>
    </lineage>
</organism>
<evidence type="ECO:0000313" key="5">
    <source>
        <dbReference type="EMBL" id="MFC5224822.1"/>
    </source>
</evidence>